<reference evidence="1 2" key="1">
    <citation type="journal article" date="2015" name="Fungal Genet. Biol.">
        <title>Evolution of novel wood decay mechanisms in Agaricales revealed by the genome sequences of Fistulina hepatica and Cylindrobasidium torrendii.</title>
        <authorList>
            <person name="Floudas D."/>
            <person name="Held B.W."/>
            <person name="Riley R."/>
            <person name="Nagy L.G."/>
            <person name="Koehler G."/>
            <person name="Ransdell A.S."/>
            <person name="Younus H."/>
            <person name="Chow J."/>
            <person name="Chiniquy J."/>
            <person name="Lipzen A."/>
            <person name="Tritt A."/>
            <person name="Sun H."/>
            <person name="Haridas S."/>
            <person name="LaButti K."/>
            <person name="Ohm R.A."/>
            <person name="Kues U."/>
            <person name="Blanchette R.A."/>
            <person name="Grigoriev I.V."/>
            <person name="Minto R.E."/>
            <person name="Hibbett D.S."/>
        </authorList>
    </citation>
    <scope>NUCLEOTIDE SEQUENCE [LARGE SCALE GENOMIC DNA]</scope>
    <source>
        <strain evidence="1 2">FP15055 ss-10</strain>
    </source>
</reference>
<keyword evidence="2" id="KW-1185">Reference proteome</keyword>
<organism evidence="1 2">
    <name type="scientific">Cylindrobasidium torrendii FP15055 ss-10</name>
    <dbReference type="NCBI Taxonomy" id="1314674"/>
    <lineage>
        <taxon>Eukaryota</taxon>
        <taxon>Fungi</taxon>
        <taxon>Dikarya</taxon>
        <taxon>Basidiomycota</taxon>
        <taxon>Agaricomycotina</taxon>
        <taxon>Agaricomycetes</taxon>
        <taxon>Agaricomycetidae</taxon>
        <taxon>Agaricales</taxon>
        <taxon>Marasmiineae</taxon>
        <taxon>Physalacriaceae</taxon>
        <taxon>Cylindrobasidium</taxon>
    </lineage>
</organism>
<proteinExistence type="predicted"/>
<dbReference type="AlphaFoldDB" id="A0A0D7B9H6"/>
<dbReference type="Proteomes" id="UP000054007">
    <property type="component" value="Unassembled WGS sequence"/>
</dbReference>
<name>A0A0D7B9H6_9AGAR</name>
<gene>
    <name evidence="1" type="ORF">CYLTODRAFT_22022</name>
</gene>
<dbReference type="EMBL" id="KN880541">
    <property type="protein sequence ID" value="KIY66890.1"/>
    <property type="molecule type" value="Genomic_DNA"/>
</dbReference>
<accession>A0A0D7B9H6</accession>
<sequence>MQRATRHLRTAKPSRCEMQPSATVGCLGLLPCIKSQTICEAPITKERADTIDKMANVSKSSELRTVLSTTCR</sequence>
<evidence type="ECO:0000313" key="2">
    <source>
        <dbReference type="Proteomes" id="UP000054007"/>
    </source>
</evidence>
<evidence type="ECO:0000313" key="1">
    <source>
        <dbReference type="EMBL" id="KIY66890.1"/>
    </source>
</evidence>
<protein>
    <submittedName>
        <fullName evidence="1">Uncharacterized protein</fullName>
    </submittedName>
</protein>